<evidence type="ECO:0000256" key="1">
    <source>
        <dbReference type="PROSITE-ProRule" id="PRU00047"/>
    </source>
</evidence>
<evidence type="ECO:0000259" key="3">
    <source>
        <dbReference type="PROSITE" id="PS50878"/>
    </source>
</evidence>
<gene>
    <name evidence="4" type="ORF">ISN45_Aa07g034980</name>
</gene>
<keyword evidence="4" id="KW-0695">RNA-directed DNA polymerase</keyword>
<dbReference type="InterPro" id="IPR026960">
    <property type="entry name" value="RVT-Znf"/>
</dbReference>
<proteinExistence type="predicted"/>
<dbReference type="PROSITE" id="PS50878">
    <property type="entry name" value="RT_POL"/>
    <property type="match status" value="1"/>
</dbReference>
<dbReference type="InterPro" id="IPR025558">
    <property type="entry name" value="DUF4283"/>
</dbReference>
<keyword evidence="1" id="KW-0479">Metal-binding</keyword>
<dbReference type="Pfam" id="PF13966">
    <property type="entry name" value="zf-RVT"/>
    <property type="match status" value="1"/>
</dbReference>
<keyword evidence="1" id="KW-0863">Zinc-finger</keyword>
<feature type="domain" description="Reverse transcriptase" evidence="3">
    <location>
        <begin position="832"/>
        <end position="1110"/>
    </location>
</feature>
<dbReference type="Pfam" id="PF03372">
    <property type="entry name" value="Exo_endo_phos"/>
    <property type="match status" value="1"/>
</dbReference>
<keyword evidence="4" id="KW-0808">Transferase</keyword>
<evidence type="ECO:0000313" key="4">
    <source>
        <dbReference type="EMBL" id="KAG7543595.1"/>
    </source>
</evidence>
<dbReference type="Pfam" id="PF00078">
    <property type="entry name" value="RVT_1"/>
    <property type="match status" value="1"/>
</dbReference>
<dbReference type="PANTHER" id="PTHR33116">
    <property type="entry name" value="REVERSE TRANSCRIPTASE ZINC-BINDING DOMAIN-CONTAINING PROTEIN-RELATED-RELATED"/>
    <property type="match status" value="1"/>
</dbReference>
<protein>
    <submittedName>
        <fullName evidence="4">Reverse transcriptase zinc-binding domain</fullName>
    </submittedName>
</protein>
<dbReference type="EMBL" id="JAEFBK010000012">
    <property type="protein sequence ID" value="KAG7543595.1"/>
    <property type="molecule type" value="Genomic_DNA"/>
</dbReference>
<sequence length="1561" mass="179302">MPPAASPPRVEVEEGELNPVLPVVDLRSEESDVEMLNGLKVVEDGRFTDVSSGLDLENVKDTQTHDGEKVMDDGSQEKCLGKVPETQLVAGGEPMEKISPQASWVSVAKNGLEKPSVELEVEEIDGMLTARIPNSVFDEAQPLWEDFLVGKFLAKAPFVGGIHALVNKIWTLGDRTMRIDVIVVDNTTVRFRIKDARTRARVLRRGMWNLCGVPVILSKWSPIVDTKQEEMKTIPLWVIVKNVPPKYFSWKVLSAITSPLGTPKKLHPDTEACKSFEEAKVFVEVDLTKKLPKFFSFKSEKGGDTIVEFVYPWLPPRCTNCSKWGHLGSDCLAGKKTEQKVESTDKAELPVIEEMENKTEENRVVEAVQNNEDAEVTERKADRIVQSVFHDWSFMSNYEEHRLGRLWLVWRHNVRVTPLFKTAQLITVSIYIEGRREEFFVTFVYASNHVAERKLLWDDIIAHHDSPLFHGKAWLICGDFNEVLEGEDHSLYEVSPTISPGMRDFQNLASHCELTDLSYQGERFTWCNKRHDGVICKKLDRVLVSKQWIQQYDQSYSVFESGGCSDHLRCRFYIKEADRKTKRPFKFTNLLTTISGYQQEVEAQWLTSPPLFHSTSAMYRLSKKLKDLKPTIRQMGKKLLGDISIRTKAAYRSLCALQEVTMANPTSQSVDAETEAYEKWKRLAEIEEGYLKQKSKLHWMETGDQNNKAFYNAAKLREIRNNIKEIHCADGSIVSDQDGIKAEAERHFKDFLTITPHDYEEWSSIELENILNFKCDVDDKSMLEAEVSAEEVKKILFKMPATKSPGPDGYTCEFFKETWSTVGNDFVVAIQSFFKTGFLPKGVNSTILALIPKKTEATAMKDYRPISCCNVLYKVITKILANRLKTILPKFISPNQSAFIKDRLLMENLLLATEIIKDYHKESISPRCAMKIDISKAFDSVQWGFLLNTLQALGFPDKYIHWIKVCITTPSFSVQVNGELAGYFGSKRGLRQGCPLSPYLFVICMNVLSHMIDKAAQNKSFEYHPNCKHMNLTHLCFADDLMIFVKGNKKSVESVLKVFDEFATHSGLKISLEKSTLYMAGVSTTQKDEILQQFPFEYGSLPVRYLGLPLLTKKMTTADYLPLIERIRSQIQSWTARALSFAGRLQLIGSVIFSLTNFWIAAFRLPKDCIREIDKLCSAFLWSGPSLNPRKTKVAWSDVCSPKSEGGLGLRSIEEANKICVLKLIWRILTRKNSLWVNWVKRYLVRKDSFWAVKEKTTSGSWIWRKLLKYRELAQRFYKVEVKNGKSTSFWYDDWSPLGCLHGKLGERGCIDLGIPRTSTVGEVMSMRRGKKHRAAYLNLVEAEIRKHKHVWKEGEQDVALWLGTNDNYRKTFSTKETWSNIRRTKPVMEEYKGIWFSYHTPKYSFLTWLVAKNRLSTGDRMIKWNIQANTKCMLCQEPMETRDHLFFKCPYALKVWTELAKGILKEKFSANWREVLKLTSDTNLDKTHAFILRYVLQNTIHSIWQERNTRRHGDQPSPEEKLVKMIDKNVRNRLSTIRSGGDTRHATGIQVWFATRNLHD</sequence>
<feature type="domain" description="CCHC-type" evidence="2">
    <location>
        <begin position="317"/>
        <end position="331"/>
    </location>
</feature>
<dbReference type="CDD" id="cd01650">
    <property type="entry name" value="RT_nLTR_like"/>
    <property type="match status" value="1"/>
</dbReference>
<dbReference type="InterPro" id="IPR000477">
    <property type="entry name" value="RT_dom"/>
</dbReference>
<dbReference type="InterPro" id="IPR005135">
    <property type="entry name" value="Endo/exonuclease/phosphatase"/>
</dbReference>
<evidence type="ECO:0000259" key="2">
    <source>
        <dbReference type="PROSITE" id="PS50158"/>
    </source>
</evidence>
<dbReference type="PROSITE" id="PS50158">
    <property type="entry name" value="ZF_CCHC"/>
    <property type="match status" value="1"/>
</dbReference>
<dbReference type="GO" id="GO:0003676">
    <property type="term" value="F:nucleic acid binding"/>
    <property type="evidence" value="ECO:0007669"/>
    <property type="project" value="InterPro"/>
</dbReference>
<comment type="caution">
    <text evidence="4">The sequence shown here is derived from an EMBL/GenBank/DDBJ whole genome shotgun (WGS) entry which is preliminary data.</text>
</comment>
<dbReference type="Proteomes" id="UP000694240">
    <property type="component" value="Chromosome 12"/>
</dbReference>
<dbReference type="InterPro" id="IPR001878">
    <property type="entry name" value="Znf_CCHC"/>
</dbReference>
<organism evidence="4 5">
    <name type="scientific">Arabidopsis thaliana x Arabidopsis arenosa</name>
    <dbReference type="NCBI Taxonomy" id="1240361"/>
    <lineage>
        <taxon>Eukaryota</taxon>
        <taxon>Viridiplantae</taxon>
        <taxon>Streptophyta</taxon>
        <taxon>Embryophyta</taxon>
        <taxon>Tracheophyta</taxon>
        <taxon>Spermatophyta</taxon>
        <taxon>Magnoliopsida</taxon>
        <taxon>eudicotyledons</taxon>
        <taxon>Gunneridae</taxon>
        <taxon>Pentapetalae</taxon>
        <taxon>rosids</taxon>
        <taxon>malvids</taxon>
        <taxon>Brassicales</taxon>
        <taxon>Brassicaceae</taxon>
        <taxon>Camelineae</taxon>
        <taxon>Arabidopsis</taxon>
    </lineage>
</organism>
<evidence type="ECO:0000313" key="5">
    <source>
        <dbReference type="Proteomes" id="UP000694240"/>
    </source>
</evidence>
<dbReference type="GO" id="GO:0008270">
    <property type="term" value="F:zinc ion binding"/>
    <property type="evidence" value="ECO:0007669"/>
    <property type="project" value="UniProtKB-KW"/>
</dbReference>
<keyword evidence="1" id="KW-0862">Zinc</keyword>
<dbReference type="Pfam" id="PF14111">
    <property type="entry name" value="DUF4283"/>
    <property type="match status" value="1"/>
</dbReference>
<reference evidence="4 5" key="1">
    <citation type="submission" date="2020-12" db="EMBL/GenBank/DDBJ databases">
        <title>Concerted genomic and epigenomic changes stabilize Arabidopsis allopolyploids.</title>
        <authorList>
            <person name="Chen Z."/>
        </authorList>
    </citation>
    <scope>NUCLEOTIDE SEQUENCE [LARGE SCALE GENOMIC DNA]</scope>
    <source>
        <strain evidence="4">Allo738</strain>
        <tissue evidence="4">Leaf</tissue>
    </source>
</reference>
<keyword evidence="4" id="KW-0548">Nucleotidyltransferase</keyword>
<accession>A0A8T1Y8Y4</accession>
<dbReference type="GO" id="GO:0003964">
    <property type="term" value="F:RNA-directed DNA polymerase activity"/>
    <property type="evidence" value="ECO:0007669"/>
    <property type="project" value="UniProtKB-KW"/>
</dbReference>
<dbReference type="PANTHER" id="PTHR33116:SF76">
    <property type="entry name" value="DUF4283 DOMAIN-CONTAINING PROTEIN"/>
    <property type="match status" value="1"/>
</dbReference>
<name>A0A8T1Y8Y4_9BRAS</name>
<keyword evidence="5" id="KW-1185">Reference proteome</keyword>